<reference evidence="2 3" key="1">
    <citation type="journal article" date="2023" name="Mol. Biol. Evol.">
        <title>Genomics of Secondarily Temperate Adaptation in the Only Non-Antarctic Icefish.</title>
        <authorList>
            <person name="Rivera-Colon A.G."/>
            <person name="Rayamajhi N."/>
            <person name="Minhas B.F."/>
            <person name="Madrigal G."/>
            <person name="Bilyk K.T."/>
            <person name="Yoon V."/>
            <person name="Hune M."/>
            <person name="Gregory S."/>
            <person name="Cheng C.H.C."/>
            <person name="Catchen J.M."/>
        </authorList>
    </citation>
    <scope>NUCLEOTIDE SEQUENCE [LARGE SCALE GENOMIC DNA]</scope>
    <source>
        <tissue evidence="2">White muscle</tissue>
    </source>
</reference>
<proteinExistence type="predicted"/>
<protein>
    <submittedName>
        <fullName evidence="2">Uncharacterized protein</fullName>
    </submittedName>
</protein>
<sequence length="82" mass="9098">MHWGFLKHSHSPCQFSSLRRIPRKQPSFVYLFSHGRFSVLRFATSAAAQLIPAHPCNERAAQSVATPAVPNPTSDLRPDSAL</sequence>
<dbReference type="AlphaFoldDB" id="A0AAN8HVY1"/>
<evidence type="ECO:0000313" key="3">
    <source>
        <dbReference type="Proteomes" id="UP001331515"/>
    </source>
</evidence>
<gene>
    <name evidence="2" type="ORF">CgunFtcFv8_026618</name>
</gene>
<feature type="region of interest" description="Disordered" evidence="1">
    <location>
        <begin position="61"/>
        <end position="82"/>
    </location>
</feature>
<organism evidence="2 3">
    <name type="scientific">Champsocephalus gunnari</name>
    <name type="common">Mackerel icefish</name>
    <dbReference type="NCBI Taxonomy" id="52237"/>
    <lineage>
        <taxon>Eukaryota</taxon>
        <taxon>Metazoa</taxon>
        <taxon>Chordata</taxon>
        <taxon>Craniata</taxon>
        <taxon>Vertebrata</taxon>
        <taxon>Euteleostomi</taxon>
        <taxon>Actinopterygii</taxon>
        <taxon>Neopterygii</taxon>
        <taxon>Teleostei</taxon>
        <taxon>Neoteleostei</taxon>
        <taxon>Acanthomorphata</taxon>
        <taxon>Eupercaria</taxon>
        <taxon>Perciformes</taxon>
        <taxon>Notothenioidei</taxon>
        <taxon>Channichthyidae</taxon>
        <taxon>Champsocephalus</taxon>
    </lineage>
</organism>
<keyword evidence="3" id="KW-1185">Reference proteome</keyword>
<accession>A0AAN8HVY1</accession>
<comment type="caution">
    <text evidence="2">The sequence shown here is derived from an EMBL/GenBank/DDBJ whole genome shotgun (WGS) entry which is preliminary data.</text>
</comment>
<evidence type="ECO:0000256" key="1">
    <source>
        <dbReference type="SAM" id="MobiDB-lite"/>
    </source>
</evidence>
<dbReference type="Proteomes" id="UP001331515">
    <property type="component" value="Unassembled WGS sequence"/>
</dbReference>
<dbReference type="EMBL" id="JAURVH010001516">
    <property type="protein sequence ID" value="KAK5930381.1"/>
    <property type="molecule type" value="Genomic_DNA"/>
</dbReference>
<name>A0AAN8HVY1_CHAGU</name>
<evidence type="ECO:0000313" key="2">
    <source>
        <dbReference type="EMBL" id="KAK5930381.1"/>
    </source>
</evidence>